<dbReference type="InterPro" id="IPR013324">
    <property type="entry name" value="RNA_pol_sigma_r3/r4-like"/>
</dbReference>
<keyword evidence="2" id="KW-0805">Transcription regulation</keyword>
<dbReference type="GO" id="GO:0003677">
    <property type="term" value="F:DNA binding"/>
    <property type="evidence" value="ECO:0007669"/>
    <property type="project" value="InterPro"/>
</dbReference>
<keyword evidence="8" id="KW-1185">Reference proteome</keyword>
<dbReference type="Proteomes" id="UP000194457">
    <property type="component" value="Chromosome"/>
</dbReference>
<dbReference type="InterPro" id="IPR013325">
    <property type="entry name" value="RNA_pol_sigma_r2"/>
</dbReference>
<evidence type="ECO:0000256" key="3">
    <source>
        <dbReference type="ARBA" id="ARBA00023082"/>
    </source>
</evidence>
<dbReference type="InterPro" id="IPR007627">
    <property type="entry name" value="RNA_pol_sigma70_r2"/>
</dbReference>
<dbReference type="PANTHER" id="PTHR43133">
    <property type="entry name" value="RNA POLYMERASE ECF-TYPE SIGMA FACTO"/>
    <property type="match status" value="1"/>
</dbReference>
<reference evidence="7 8" key="1">
    <citation type="submission" date="2017-05" db="EMBL/GenBank/DDBJ databases">
        <authorList>
            <person name="Song R."/>
            <person name="Chenine A.L."/>
            <person name="Ruprecht R.M."/>
        </authorList>
    </citation>
    <scope>NUCLEOTIDE SEQUENCE [LARGE SCALE GENOMIC DNA]</scope>
    <source>
        <strain evidence="7">SW32</strain>
    </source>
</reference>
<protein>
    <submittedName>
        <fullName evidence="7">RNA polymerase subunit sigma</fullName>
    </submittedName>
</protein>
<dbReference type="GO" id="GO:0006352">
    <property type="term" value="P:DNA-templated transcription initiation"/>
    <property type="evidence" value="ECO:0007669"/>
    <property type="project" value="InterPro"/>
</dbReference>
<evidence type="ECO:0000256" key="2">
    <source>
        <dbReference type="ARBA" id="ARBA00023015"/>
    </source>
</evidence>
<keyword evidence="4" id="KW-0804">Transcription</keyword>
<evidence type="ECO:0000259" key="6">
    <source>
        <dbReference type="Pfam" id="PF08281"/>
    </source>
</evidence>
<dbReference type="Pfam" id="PF04542">
    <property type="entry name" value="Sigma70_r2"/>
    <property type="match status" value="1"/>
</dbReference>
<feature type="domain" description="RNA polymerase sigma-70 region 2" evidence="5">
    <location>
        <begin position="28"/>
        <end position="96"/>
    </location>
</feature>
<dbReference type="RefSeq" id="WP_086901856.1">
    <property type="nucleotide sequence ID" value="NZ_CP021358.1"/>
</dbReference>
<evidence type="ECO:0000259" key="5">
    <source>
        <dbReference type="Pfam" id="PF04542"/>
    </source>
</evidence>
<sequence length="186" mass="21022">MSDITREFDYNEALACCARGDHDALHTLYRLEGARMLGVVQRIVRDRGMAEDIVHDAFLAIWQRADTFDSGKGSARTWIFSIARHLALNAIRQRERLVVGEIDADTLEQVDDTRPESPSAEAFDWQTGQRMDECLRALEVERRNCVLQAYVEGLSHAEIAAHTGAPLGTIKAWIKRSLVRLRECLA</sequence>
<dbReference type="AlphaFoldDB" id="A0A240UTC4"/>
<dbReference type="SUPFAM" id="SSF88659">
    <property type="entry name" value="Sigma3 and sigma4 domains of RNA polymerase sigma factors"/>
    <property type="match status" value="1"/>
</dbReference>
<dbReference type="EMBL" id="CP021358">
    <property type="protein sequence ID" value="ART64751.1"/>
    <property type="molecule type" value="Genomic_DNA"/>
</dbReference>
<dbReference type="NCBIfam" id="TIGR02937">
    <property type="entry name" value="sigma70-ECF"/>
    <property type="match status" value="1"/>
</dbReference>
<dbReference type="InterPro" id="IPR014284">
    <property type="entry name" value="RNA_pol_sigma-70_dom"/>
</dbReference>
<dbReference type="OrthoDB" id="9784272at2"/>
<dbReference type="PANTHER" id="PTHR43133:SF62">
    <property type="entry name" value="RNA POLYMERASE SIGMA FACTOR SIGZ"/>
    <property type="match status" value="1"/>
</dbReference>
<dbReference type="SUPFAM" id="SSF88946">
    <property type="entry name" value="Sigma2 domain of RNA polymerase sigma factors"/>
    <property type="match status" value="1"/>
</dbReference>
<comment type="similarity">
    <text evidence="1">Belongs to the sigma-70 factor family. ECF subfamily.</text>
</comment>
<name>A0A240UTC4_9GAMM</name>
<evidence type="ECO:0000313" key="7">
    <source>
        <dbReference type="EMBL" id="ART64751.1"/>
    </source>
</evidence>
<dbReference type="GO" id="GO:0016987">
    <property type="term" value="F:sigma factor activity"/>
    <property type="evidence" value="ECO:0007669"/>
    <property type="project" value="UniProtKB-KW"/>
</dbReference>
<dbReference type="Gene3D" id="1.10.1740.10">
    <property type="match status" value="1"/>
</dbReference>
<feature type="domain" description="RNA polymerase sigma factor 70 region 4 type 2" evidence="6">
    <location>
        <begin position="129"/>
        <end position="181"/>
    </location>
</feature>
<evidence type="ECO:0000313" key="8">
    <source>
        <dbReference type="Proteomes" id="UP000194457"/>
    </source>
</evidence>
<dbReference type="KEGG" id="kma:B9H00_12175"/>
<keyword evidence="3" id="KW-0731">Sigma factor</keyword>
<dbReference type="InterPro" id="IPR013249">
    <property type="entry name" value="RNA_pol_sigma70_r4_t2"/>
</dbReference>
<organism evidence="7 8">
    <name type="scientific">Kushneria marisflavi</name>
    <dbReference type="NCBI Taxonomy" id="157779"/>
    <lineage>
        <taxon>Bacteria</taxon>
        <taxon>Pseudomonadati</taxon>
        <taxon>Pseudomonadota</taxon>
        <taxon>Gammaproteobacteria</taxon>
        <taxon>Oceanospirillales</taxon>
        <taxon>Halomonadaceae</taxon>
        <taxon>Kushneria</taxon>
    </lineage>
</organism>
<dbReference type="InterPro" id="IPR036388">
    <property type="entry name" value="WH-like_DNA-bd_sf"/>
</dbReference>
<dbReference type="InterPro" id="IPR039425">
    <property type="entry name" value="RNA_pol_sigma-70-like"/>
</dbReference>
<evidence type="ECO:0000256" key="1">
    <source>
        <dbReference type="ARBA" id="ARBA00010641"/>
    </source>
</evidence>
<evidence type="ECO:0000256" key="4">
    <source>
        <dbReference type="ARBA" id="ARBA00023163"/>
    </source>
</evidence>
<accession>A0A240UTC4</accession>
<dbReference type="Gene3D" id="1.10.10.10">
    <property type="entry name" value="Winged helix-like DNA-binding domain superfamily/Winged helix DNA-binding domain"/>
    <property type="match status" value="1"/>
</dbReference>
<gene>
    <name evidence="7" type="ORF">B9H00_12175</name>
</gene>
<proteinExistence type="inferred from homology"/>
<dbReference type="Pfam" id="PF08281">
    <property type="entry name" value="Sigma70_r4_2"/>
    <property type="match status" value="1"/>
</dbReference>